<dbReference type="InterPro" id="IPR036866">
    <property type="entry name" value="RibonucZ/Hydroxyglut_hydro"/>
</dbReference>
<dbReference type="Gene3D" id="3.60.15.10">
    <property type="entry name" value="Ribonuclease Z/Hydroxyacylglutathione hydrolase-like"/>
    <property type="match status" value="1"/>
</dbReference>
<reference evidence="2 3" key="1">
    <citation type="submission" date="2019-12" db="EMBL/GenBank/DDBJ databases">
        <title>Sporaefaciens musculi gen. nov., sp. nov., a novel bacterium isolated from the caecum of an obese mouse.</title>
        <authorList>
            <person name="Rasmussen T.S."/>
            <person name="Streidl T."/>
            <person name="Hitch T.C.A."/>
            <person name="Wortmann E."/>
            <person name="Deptula P."/>
            <person name="Hansen M."/>
            <person name="Nielsen D.S."/>
            <person name="Clavel T."/>
            <person name="Vogensen F.K."/>
        </authorList>
    </citation>
    <scope>NUCLEOTIDE SEQUENCE [LARGE SCALE GENOMIC DNA]</scope>
    <source>
        <strain evidence="2 3">WCA-9-b2</strain>
    </source>
</reference>
<dbReference type="InterPro" id="IPR041712">
    <property type="entry name" value="DHPS-like_MBL-fold"/>
</dbReference>
<feature type="domain" description="Metallo-beta-lactamase" evidence="1">
    <location>
        <begin position="20"/>
        <end position="244"/>
    </location>
</feature>
<name>A0A7X3SJ79_9FIRM</name>
<dbReference type="PANTHER" id="PTHR13754:SF13">
    <property type="entry name" value="METALLO-BETA-LACTAMASE SUPERFAMILY PROTEIN (AFU_ORTHOLOGUE AFUA_3G07630)"/>
    <property type="match status" value="1"/>
</dbReference>
<dbReference type="Proteomes" id="UP000460412">
    <property type="component" value="Unassembled WGS sequence"/>
</dbReference>
<accession>A0A7X3SJ79</accession>
<comment type="caution">
    <text evidence="2">The sequence shown here is derived from an EMBL/GenBank/DDBJ whole genome shotgun (WGS) entry which is preliminary data.</text>
</comment>
<dbReference type="InterPro" id="IPR052926">
    <property type="entry name" value="Metallo-beta-lactamase_dom"/>
</dbReference>
<dbReference type="GO" id="GO:0016740">
    <property type="term" value="F:transferase activity"/>
    <property type="evidence" value="ECO:0007669"/>
    <property type="project" value="TreeGrafter"/>
</dbReference>
<evidence type="ECO:0000259" key="1">
    <source>
        <dbReference type="SMART" id="SM00849"/>
    </source>
</evidence>
<dbReference type="Pfam" id="PF00753">
    <property type="entry name" value="Lactamase_B"/>
    <property type="match status" value="1"/>
</dbReference>
<dbReference type="EMBL" id="WUQX01000001">
    <property type="protein sequence ID" value="MXP76348.1"/>
    <property type="molecule type" value="Genomic_DNA"/>
</dbReference>
<gene>
    <name evidence="2" type="ORF">GN277_13380</name>
</gene>
<dbReference type="CDD" id="cd07713">
    <property type="entry name" value="DHPS-like_MBL-fold"/>
    <property type="match status" value="1"/>
</dbReference>
<evidence type="ECO:0000313" key="2">
    <source>
        <dbReference type="EMBL" id="MXP76348.1"/>
    </source>
</evidence>
<dbReference type="RefSeq" id="WP_159751490.1">
    <property type="nucleotide sequence ID" value="NZ_WUQX01000001.1"/>
</dbReference>
<keyword evidence="2" id="KW-0378">Hydrolase</keyword>
<evidence type="ECO:0000313" key="3">
    <source>
        <dbReference type="Proteomes" id="UP000460412"/>
    </source>
</evidence>
<sequence>MKIINLIENTPGIQNCGYEHGLSFYIETKNHRLLVDSGATDLFLWNAKTLGIDLTKVDTMILSHGHYDHGGGIPAFLRINPDALIYMKDSCQEDYYHLKPDGAKYIGIDKSILKQKQCIQVCGDLEIDDELFLFTDVPSRRYPAKGNLVLKKKESGEYIQDIFCHEQFLVITQGTQRILLSGCAHSGILNILDRYTEIFHSEPDMVISGFHMMQDEPYSQEEVENIRQIAHCLSKMDTIFYTGHCTGKAAFDIMKEIIGDQLRLLHSGQTILDV</sequence>
<organism evidence="2 3">
    <name type="scientific">Sporofaciens musculi</name>
    <dbReference type="NCBI Taxonomy" id="2681861"/>
    <lineage>
        <taxon>Bacteria</taxon>
        <taxon>Bacillati</taxon>
        <taxon>Bacillota</taxon>
        <taxon>Clostridia</taxon>
        <taxon>Lachnospirales</taxon>
        <taxon>Lachnospiraceae</taxon>
        <taxon>Sporofaciens</taxon>
    </lineage>
</organism>
<protein>
    <submittedName>
        <fullName evidence="2">MBL fold metallo-hydrolase</fullName>
    </submittedName>
</protein>
<proteinExistence type="predicted"/>
<dbReference type="GO" id="GO:0016787">
    <property type="term" value="F:hydrolase activity"/>
    <property type="evidence" value="ECO:0007669"/>
    <property type="project" value="UniProtKB-KW"/>
</dbReference>
<dbReference type="InterPro" id="IPR001279">
    <property type="entry name" value="Metallo-B-lactamas"/>
</dbReference>
<dbReference type="SMART" id="SM00849">
    <property type="entry name" value="Lactamase_B"/>
    <property type="match status" value="1"/>
</dbReference>
<dbReference type="SUPFAM" id="SSF56281">
    <property type="entry name" value="Metallo-hydrolase/oxidoreductase"/>
    <property type="match status" value="1"/>
</dbReference>
<keyword evidence="3" id="KW-1185">Reference proteome</keyword>
<dbReference type="AlphaFoldDB" id="A0A7X3SJ79"/>
<dbReference type="PANTHER" id="PTHR13754">
    <property type="entry name" value="METALLO-BETA-LACTAMASE SUPERFAMILY PROTEIN"/>
    <property type="match status" value="1"/>
</dbReference>